<reference evidence="1" key="1">
    <citation type="journal article" date="2015" name="Front. Microbiol.">
        <title>Combining genomic sequencing methods to explore viral diversity and reveal potential virus-host interactions.</title>
        <authorList>
            <person name="Chow C.E."/>
            <person name="Winget D.M."/>
            <person name="White R.A.III."/>
            <person name="Hallam S.J."/>
            <person name="Suttle C.A."/>
        </authorList>
    </citation>
    <scope>NUCLEOTIDE SEQUENCE</scope>
    <source>
        <strain evidence="1">Oxic3_2</strain>
    </source>
</reference>
<dbReference type="GO" id="GO:0000271">
    <property type="term" value="P:polysaccharide biosynthetic process"/>
    <property type="evidence" value="ECO:0007669"/>
    <property type="project" value="TreeGrafter"/>
</dbReference>
<dbReference type="GO" id="GO:0030170">
    <property type="term" value="F:pyridoxal phosphate binding"/>
    <property type="evidence" value="ECO:0007669"/>
    <property type="project" value="TreeGrafter"/>
</dbReference>
<dbReference type="InterPro" id="IPR000653">
    <property type="entry name" value="DegT/StrS_aminotransferase"/>
</dbReference>
<dbReference type="Gene3D" id="3.40.640.10">
    <property type="entry name" value="Type I PLP-dependent aspartate aminotransferase-like (Major domain)"/>
    <property type="match status" value="1"/>
</dbReference>
<sequence>MKRIEFGELKIGPVAKQNLMDVCETNWASAGPKVKELQERWSNLFEYDRSIAMSSGTDGCINSCLVLYDLKNAKRNVSEVIVPALSFIATSNAVRAAGLVPKFVDVKKETLNIDETKIEEAINENTVAIQVVHTMGRMAEMDVICKIAEKHNLVIIEDACEAHGAKYKDKFVGHWGDMSIYSFYVAHLVCCGEGGMVSTNDKEIGDLLFSTRSHGRPFNSVYFDHQRTGLNSKMNDLEASIGLEAIGVFWDTFWTRHASIKTMRNSCLGYEDVAWFSEEDEGNINCPHGFSITCKKEGAIEIVKETLDKYNIHHKRNFGCVPTQHRAFADMGHSLGDFPEAEWVGMNGVHIGCHQYLSGEDIERICKALTEALQKCRELKKETK</sequence>
<dbReference type="PANTHER" id="PTHR30244">
    <property type="entry name" value="TRANSAMINASE"/>
    <property type="match status" value="1"/>
</dbReference>
<name>A0A0F7LAY0_9VIRU</name>
<organism evidence="1">
    <name type="scientific">uncultured marine virus</name>
    <dbReference type="NCBI Taxonomy" id="186617"/>
    <lineage>
        <taxon>Viruses</taxon>
        <taxon>environmental samples</taxon>
    </lineage>
</organism>
<protein>
    <submittedName>
        <fullName evidence="1">Putative glutamine--scyllo-inositol transaminase</fullName>
    </submittedName>
</protein>
<accession>A0A0F7LAY0</accession>
<proteinExistence type="predicted"/>
<dbReference type="InterPro" id="IPR015422">
    <property type="entry name" value="PyrdxlP-dep_Trfase_small"/>
</dbReference>
<dbReference type="GO" id="GO:0008483">
    <property type="term" value="F:transaminase activity"/>
    <property type="evidence" value="ECO:0007669"/>
    <property type="project" value="TreeGrafter"/>
</dbReference>
<reference evidence="1" key="2">
    <citation type="submission" date="2015-03" db="EMBL/GenBank/DDBJ databases">
        <authorList>
            <person name="Chow C.-E.T."/>
            <person name="Winget D.M."/>
            <person name="White R.A.III."/>
            <person name="Hallam S.J."/>
            <person name="Suttle C.A."/>
        </authorList>
    </citation>
    <scope>NUCLEOTIDE SEQUENCE</scope>
    <source>
        <strain evidence="1">Oxic3_2</strain>
    </source>
</reference>
<dbReference type="SUPFAM" id="SSF53383">
    <property type="entry name" value="PLP-dependent transferases"/>
    <property type="match status" value="1"/>
</dbReference>
<dbReference type="Pfam" id="PF01041">
    <property type="entry name" value="DegT_DnrJ_EryC1"/>
    <property type="match status" value="1"/>
</dbReference>
<dbReference type="EMBL" id="KR029608">
    <property type="protein sequence ID" value="AKH48728.1"/>
    <property type="molecule type" value="Genomic_DNA"/>
</dbReference>
<dbReference type="InterPro" id="IPR015421">
    <property type="entry name" value="PyrdxlP-dep_Trfase_major"/>
</dbReference>
<dbReference type="PANTHER" id="PTHR30244:SF34">
    <property type="entry name" value="DTDP-4-AMINO-4,6-DIDEOXYGALACTOSE TRANSAMINASE"/>
    <property type="match status" value="1"/>
</dbReference>
<dbReference type="Gene3D" id="3.90.1150.10">
    <property type="entry name" value="Aspartate Aminotransferase, domain 1"/>
    <property type="match status" value="1"/>
</dbReference>
<dbReference type="InterPro" id="IPR015424">
    <property type="entry name" value="PyrdxlP-dep_Trfase"/>
</dbReference>
<dbReference type="PIRSF" id="PIRSF000390">
    <property type="entry name" value="PLP_StrS"/>
    <property type="match status" value="1"/>
</dbReference>
<evidence type="ECO:0000313" key="1">
    <source>
        <dbReference type="EMBL" id="AKH48728.1"/>
    </source>
</evidence>